<reference evidence="10 11" key="1">
    <citation type="submission" date="2023-09" db="EMBL/GenBank/DDBJ databases">
        <title>Complete Genome and Methylome dissection of Bacillus brevis NEB573 original source of BbsI restriction endonuclease.</title>
        <authorList>
            <person name="Fomenkov A."/>
            <person name="Roberts R.D."/>
        </authorList>
    </citation>
    <scope>NUCLEOTIDE SEQUENCE [LARGE SCALE GENOMIC DNA]</scope>
    <source>
        <strain evidence="10 11">NEB573</strain>
    </source>
</reference>
<keyword evidence="4 8" id="KW-0547">Nucleotide-binding</keyword>
<dbReference type="CDD" id="cd02503">
    <property type="entry name" value="MobA"/>
    <property type="match status" value="1"/>
</dbReference>
<evidence type="ECO:0000256" key="5">
    <source>
        <dbReference type="ARBA" id="ARBA00022842"/>
    </source>
</evidence>
<dbReference type="Proteomes" id="UP001256827">
    <property type="component" value="Chromosome"/>
</dbReference>
<comment type="function">
    <text evidence="8">Transfers a GMP moiety from GTP to Mo-molybdopterin (Mo-MPT) cofactor (Moco or molybdenum cofactor) to form Mo-molybdopterin guanine dinucleotide (Mo-MGD) cofactor.</text>
</comment>
<keyword evidence="10" id="KW-0548">Nucleotidyltransferase</keyword>
<dbReference type="Gene3D" id="3.90.550.10">
    <property type="entry name" value="Spore Coat Polysaccharide Biosynthesis Protein SpsA, Chain A"/>
    <property type="match status" value="1"/>
</dbReference>
<dbReference type="EMBL" id="CP134050">
    <property type="protein sequence ID" value="WNC15994.1"/>
    <property type="molecule type" value="Genomic_DNA"/>
</dbReference>
<evidence type="ECO:0000313" key="10">
    <source>
        <dbReference type="EMBL" id="WNC15994.1"/>
    </source>
</evidence>
<comment type="domain">
    <text evidence="8">The N-terminal domain determines nucleotide recognition and specific binding, while the C-terminal domain determines the specific binding to the target protein.</text>
</comment>
<evidence type="ECO:0000259" key="9">
    <source>
        <dbReference type="Pfam" id="PF12804"/>
    </source>
</evidence>
<dbReference type="Pfam" id="PF12804">
    <property type="entry name" value="NTP_transf_3"/>
    <property type="match status" value="1"/>
</dbReference>
<keyword evidence="3 8" id="KW-0479">Metal-binding</keyword>
<feature type="binding site" evidence="8">
    <location>
        <position position="102"/>
    </location>
    <ligand>
        <name>GTP</name>
        <dbReference type="ChEBI" id="CHEBI:37565"/>
    </ligand>
</feature>
<dbReference type="InterPro" id="IPR025877">
    <property type="entry name" value="MobA-like_NTP_Trfase"/>
</dbReference>
<dbReference type="InterPro" id="IPR029044">
    <property type="entry name" value="Nucleotide-diphossugar_trans"/>
</dbReference>
<feature type="domain" description="MobA-like NTP transferase" evidence="9">
    <location>
        <begin position="8"/>
        <end position="162"/>
    </location>
</feature>
<keyword evidence="11" id="KW-1185">Reference proteome</keyword>
<dbReference type="GO" id="GO:0061603">
    <property type="term" value="F:molybdenum cofactor guanylyltransferase activity"/>
    <property type="evidence" value="ECO:0007669"/>
    <property type="project" value="UniProtKB-EC"/>
</dbReference>
<keyword evidence="7 8" id="KW-0501">Molybdenum cofactor biosynthesis</keyword>
<comment type="similarity">
    <text evidence="8">Belongs to the MobA family.</text>
</comment>
<comment type="subcellular location">
    <subcellularLocation>
        <location evidence="8">Cytoplasm</location>
    </subcellularLocation>
</comment>
<sequence length="207" mass="22500">MNGSKIRAVILAGGNSSRMGTPKEMLEWRGGTFLSVLVKEASALGLPCLVVSNAPERVATMVKGGLSAEVTPDLVPSAGPVSGIVTAFRAASEEALLILSCDLPFMDRKQLEKLCRFADDCNDWDVAAANVLGRLHPLCAVYHRRTQPIWEQALREGQYRLMSTLGGLRVCTTPEGLLDEWAVFNANTPEDYQIALAEENRRNKGQA</sequence>
<comment type="caution">
    <text evidence="8">Lacks conserved residue(s) required for the propagation of feature annotation.</text>
</comment>
<evidence type="ECO:0000256" key="2">
    <source>
        <dbReference type="ARBA" id="ARBA00022679"/>
    </source>
</evidence>
<keyword evidence="5 8" id="KW-0460">Magnesium</keyword>
<evidence type="ECO:0000256" key="8">
    <source>
        <dbReference type="HAMAP-Rule" id="MF_00316"/>
    </source>
</evidence>
<evidence type="ECO:0000256" key="7">
    <source>
        <dbReference type="ARBA" id="ARBA00023150"/>
    </source>
</evidence>
<feature type="binding site" evidence="8">
    <location>
        <position position="23"/>
    </location>
    <ligand>
        <name>GTP</name>
        <dbReference type="ChEBI" id="CHEBI:37565"/>
    </ligand>
</feature>
<evidence type="ECO:0000256" key="3">
    <source>
        <dbReference type="ARBA" id="ARBA00022723"/>
    </source>
</evidence>
<dbReference type="EC" id="2.7.7.77" evidence="8"/>
<keyword evidence="2 8" id="KW-0808">Transferase</keyword>
<dbReference type="HAMAP" id="MF_00316">
    <property type="entry name" value="MobA"/>
    <property type="match status" value="1"/>
</dbReference>
<evidence type="ECO:0000256" key="6">
    <source>
        <dbReference type="ARBA" id="ARBA00023134"/>
    </source>
</evidence>
<dbReference type="RefSeq" id="WP_310770272.1">
    <property type="nucleotide sequence ID" value="NZ_CP134050.1"/>
</dbReference>
<feature type="binding site" evidence="8">
    <location>
        <position position="102"/>
    </location>
    <ligand>
        <name>Mg(2+)</name>
        <dbReference type="ChEBI" id="CHEBI:18420"/>
    </ligand>
</feature>
<keyword evidence="1 8" id="KW-0963">Cytoplasm</keyword>
<name>A0ABY9T7X0_BREBE</name>
<organism evidence="10 11">
    <name type="scientific">Brevibacillus brevis</name>
    <name type="common">Bacillus brevis</name>
    <dbReference type="NCBI Taxonomy" id="1393"/>
    <lineage>
        <taxon>Bacteria</taxon>
        <taxon>Bacillati</taxon>
        <taxon>Bacillota</taxon>
        <taxon>Bacilli</taxon>
        <taxon>Bacillales</taxon>
        <taxon>Paenibacillaceae</taxon>
        <taxon>Brevibacillus</taxon>
    </lineage>
</organism>
<feature type="binding site" evidence="8">
    <location>
        <begin position="11"/>
        <end position="13"/>
    </location>
    <ligand>
        <name>GTP</name>
        <dbReference type="ChEBI" id="CHEBI:37565"/>
    </ligand>
</feature>
<evidence type="ECO:0000256" key="4">
    <source>
        <dbReference type="ARBA" id="ARBA00022741"/>
    </source>
</evidence>
<dbReference type="PANTHER" id="PTHR19136:SF81">
    <property type="entry name" value="MOLYBDENUM COFACTOR GUANYLYLTRANSFERASE"/>
    <property type="match status" value="1"/>
</dbReference>
<evidence type="ECO:0000313" key="11">
    <source>
        <dbReference type="Proteomes" id="UP001256827"/>
    </source>
</evidence>
<comment type="cofactor">
    <cofactor evidence="8">
        <name>Mg(2+)</name>
        <dbReference type="ChEBI" id="CHEBI:18420"/>
    </cofactor>
</comment>
<accession>A0ABY9T7X0</accession>
<dbReference type="PANTHER" id="PTHR19136">
    <property type="entry name" value="MOLYBDENUM COFACTOR GUANYLYLTRANSFERASE"/>
    <property type="match status" value="1"/>
</dbReference>
<dbReference type="SUPFAM" id="SSF53448">
    <property type="entry name" value="Nucleotide-diphospho-sugar transferases"/>
    <property type="match status" value="1"/>
</dbReference>
<feature type="binding site" evidence="8">
    <location>
        <position position="73"/>
    </location>
    <ligand>
        <name>GTP</name>
        <dbReference type="ChEBI" id="CHEBI:37565"/>
    </ligand>
</feature>
<proteinExistence type="inferred from homology"/>
<dbReference type="InterPro" id="IPR013482">
    <property type="entry name" value="Molybde_CF_guanTrfase"/>
</dbReference>
<gene>
    <name evidence="8" type="primary">mobA</name>
    <name evidence="10" type="ORF">RGB73_06670</name>
</gene>
<keyword evidence="6 8" id="KW-0342">GTP-binding</keyword>
<protein>
    <recommendedName>
        <fullName evidence="8">Probable molybdenum cofactor guanylyltransferase</fullName>
        <shortName evidence="8">MoCo guanylyltransferase</shortName>
        <ecNumber evidence="8">2.7.7.77</ecNumber>
    </recommendedName>
    <alternativeName>
        <fullName evidence="8">GTP:molybdopterin guanylyltransferase</fullName>
    </alternativeName>
    <alternativeName>
        <fullName evidence="8">Mo-MPT guanylyltransferase</fullName>
    </alternativeName>
    <alternativeName>
        <fullName evidence="8">Molybdopterin guanylyltransferase</fullName>
    </alternativeName>
    <alternativeName>
        <fullName evidence="8">Molybdopterin-guanine dinucleotide synthase</fullName>
        <shortName evidence="8">MGD synthase</shortName>
    </alternativeName>
</protein>
<evidence type="ECO:0000256" key="1">
    <source>
        <dbReference type="ARBA" id="ARBA00022490"/>
    </source>
</evidence>
<comment type="catalytic activity">
    <reaction evidence="8">
        <text>Mo-molybdopterin + GTP + H(+) = Mo-molybdopterin guanine dinucleotide + diphosphate</text>
        <dbReference type="Rhea" id="RHEA:34243"/>
        <dbReference type="ChEBI" id="CHEBI:15378"/>
        <dbReference type="ChEBI" id="CHEBI:33019"/>
        <dbReference type="ChEBI" id="CHEBI:37565"/>
        <dbReference type="ChEBI" id="CHEBI:71302"/>
        <dbReference type="ChEBI" id="CHEBI:71310"/>
        <dbReference type="EC" id="2.7.7.77"/>
    </reaction>
</comment>